<keyword evidence="4" id="KW-1185">Reference proteome</keyword>
<accession>A0A1U7JHY5</accession>
<feature type="chain" id="PRO_5010548963" evidence="2">
    <location>
        <begin position="37"/>
        <end position="351"/>
    </location>
</feature>
<keyword evidence="1 2" id="KW-0732">Signal</keyword>
<organism evidence="3 4">
    <name type="scientific">Pseudovibrio exalbescens</name>
    <dbReference type="NCBI Taxonomy" id="197461"/>
    <lineage>
        <taxon>Bacteria</taxon>
        <taxon>Pseudomonadati</taxon>
        <taxon>Pseudomonadota</taxon>
        <taxon>Alphaproteobacteria</taxon>
        <taxon>Hyphomicrobiales</taxon>
        <taxon>Stappiaceae</taxon>
        <taxon>Pseudovibrio</taxon>
    </lineage>
</organism>
<evidence type="ECO:0000313" key="3">
    <source>
        <dbReference type="EMBL" id="OKL44304.1"/>
    </source>
</evidence>
<evidence type="ECO:0000256" key="2">
    <source>
        <dbReference type="SAM" id="SignalP"/>
    </source>
</evidence>
<dbReference type="Pfam" id="PF03480">
    <property type="entry name" value="DctP"/>
    <property type="match status" value="1"/>
</dbReference>
<dbReference type="Gene3D" id="3.40.190.170">
    <property type="entry name" value="Bacterial extracellular solute-binding protein, family 7"/>
    <property type="match status" value="1"/>
</dbReference>
<gene>
    <name evidence="3" type="ORF">A3843_07820</name>
</gene>
<proteinExistence type="predicted"/>
<dbReference type="GO" id="GO:0055085">
    <property type="term" value="P:transmembrane transport"/>
    <property type="evidence" value="ECO:0007669"/>
    <property type="project" value="InterPro"/>
</dbReference>
<feature type="signal peptide" evidence="2">
    <location>
        <begin position="1"/>
        <end position="36"/>
    </location>
</feature>
<dbReference type="CDD" id="cd13665">
    <property type="entry name" value="PBP2_TRAP_Dctp3_4"/>
    <property type="match status" value="1"/>
</dbReference>
<dbReference type="STRING" id="197461.A3843_07820"/>
<evidence type="ECO:0000313" key="4">
    <source>
        <dbReference type="Proteomes" id="UP000185783"/>
    </source>
</evidence>
<evidence type="ECO:0000256" key="1">
    <source>
        <dbReference type="ARBA" id="ARBA00022729"/>
    </source>
</evidence>
<dbReference type="InterPro" id="IPR018389">
    <property type="entry name" value="DctP_fam"/>
</dbReference>
<dbReference type="InterPro" id="IPR038404">
    <property type="entry name" value="TRAP_DctP_sf"/>
</dbReference>
<dbReference type="NCBIfam" id="NF037995">
    <property type="entry name" value="TRAP_S1"/>
    <property type="match status" value="1"/>
</dbReference>
<protein>
    <submittedName>
        <fullName evidence="3">ABC transporter substrate-binding protein</fullName>
    </submittedName>
</protein>
<dbReference type="PANTHER" id="PTHR33376">
    <property type="match status" value="1"/>
</dbReference>
<name>A0A1U7JHY5_9HYPH</name>
<dbReference type="AlphaFoldDB" id="A0A1U7JHY5"/>
<sequence length="351" mass="38177">MLFIGRRINMFFKKTALAAAVAGLLAPFAVTGQASAETLVLSSWLPPKHPIVVNAIKPWAREVSDVTDGRVRVRVLAKPAGAPPAHFDMARDGIADITYGLHSFTKDNRFQRSRIGQFSFIGDDAVSGSKAFWEVYAGDLEAQKEHEGTKLLGLFVHGPGLLHNNVRKIEQPSDLEGLKIRVPGGYIADLMSDMGANSIFMSSGEVYETLSRGIIDGVTFTYEALTAFNLLDHVQYSMKVPGGIYNTTWFLVMNEDKWNQLSEEDRAAIEAISGPAFAERVGTAWNDADTKAIEAINEAGIEIYEAPQGMVDAIREKATGYEGAWAEAVATDGYDGEAALSKLRELTGVSQ</sequence>
<dbReference type="EMBL" id="LVVZ01000014">
    <property type="protein sequence ID" value="OKL44304.1"/>
    <property type="molecule type" value="Genomic_DNA"/>
</dbReference>
<dbReference type="Proteomes" id="UP000185783">
    <property type="component" value="Unassembled WGS sequence"/>
</dbReference>
<comment type="caution">
    <text evidence="3">The sequence shown here is derived from an EMBL/GenBank/DDBJ whole genome shotgun (WGS) entry which is preliminary data.</text>
</comment>
<reference evidence="3 4" key="1">
    <citation type="submission" date="2016-03" db="EMBL/GenBank/DDBJ databases">
        <title>Genome sequence of Nesiotobacter sp. nov., a moderately halophilic alphaproteobacterium isolated from the Yellow Sea, China.</title>
        <authorList>
            <person name="Zhang G."/>
            <person name="Zhang R."/>
        </authorList>
    </citation>
    <scope>NUCLEOTIDE SEQUENCE [LARGE SCALE GENOMIC DNA]</scope>
    <source>
        <strain evidence="3 4">WB1-6</strain>
    </source>
</reference>
<dbReference type="PANTHER" id="PTHR33376:SF15">
    <property type="entry name" value="BLL6794 PROTEIN"/>
    <property type="match status" value="1"/>
</dbReference>